<evidence type="ECO:0000313" key="2">
    <source>
        <dbReference type="Proteomes" id="UP000070133"/>
    </source>
</evidence>
<keyword evidence="2" id="KW-1185">Reference proteome</keyword>
<dbReference type="OrthoDB" id="496981at2759"/>
<evidence type="ECO:0000313" key="1">
    <source>
        <dbReference type="EMBL" id="KXT03030.1"/>
    </source>
</evidence>
<comment type="caution">
    <text evidence="1">The sequence shown here is derived from an EMBL/GenBank/DDBJ whole genome shotgun (WGS) entry which is preliminary data.</text>
</comment>
<accession>A0A139HKR5</accession>
<reference evidence="1 2" key="1">
    <citation type="submission" date="2015-07" db="EMBL/GenBank/DDBJ databases">
        <title>Comparative genomics of the Sigatoka disease complex on banana suggests a link between parallel evolutionary changes in Pseudocercospora fijiensis and Pseudocercospora eumusae and increased virulence on the banana host.</title>
        <authorList>
            <person name="Chang T.-C."/>
            <person name="Salvucci A."/>
            <person name="Crous P.W."/>
            <person name="Stergiopoulos I."/>
        </authorList>
    </citation>
    <scope>NUCLEOTIDE SEQUENCE [LARGE SCALE GENOMIC DNA]</scope>
    <source>
        <strain evidence="1 2">CBS 114824</strain>
    </source>
</reference>
<proteinExistence type="predicted"/>
<name>A0A139HKR5_9PEZI</name>
<dbReference type="AlphaFoldDB" id="A0A139HKR5"/>
<gene>
    <name evidence="1" type="ORF">AC578_637</name>
</gene>
<sequence length="108" mass="12259">MPFRRSELSHLITSSGSFCPYATNTRFAEMAFGKVKRKKFLWTVGMDMADERCIGVVGSEDVFAHSAADLEQSWYWASEGFARRIANRNGSWVRCNDLIVDLFVQLLG</sequence>
<organism evidence="1 2">
    <name type="scientific">Pseudocercospora eumusae</name>
    <dbReference type="NCBI Taxonomy" id="321146"/>
    <lineage>
        <taxon>Eukaryota</taxon>
        <taxon>Fungi</taxon>
        <taxon>Dikarya</taxon>
        <taxon>Ascomycota</taxon>
        <taxon>Pezizomycotina</taxon>
        <taxon>Dothideomycetes</taxon>
        <taxon>Dothideomycetidae</taxon>
        <taxon>Mycosphaerellales</taxon>
        <taxon>Mycosphaerellaceae</taxon>
        <taxon>Pseudocercospora</taxon>
    </lineage>
</organism>
<protein>
    <submittedName>
        <fullName evidence="1">Uncharacterized protein</fullName>
    </submittedName>
</protein>
<dbReference type="EMBL" id="LFZN01000034">
    <property type="protein sequence ID" value="KXT03030.1"/>
    <property type="molecule type" value="Genomic_DNA"/>
</dbReference>
<dbReference type="Proteomes" id="UP000070133">
    <property type="component" value="Unassembled WGS sequence"/>
</dbReference>